<keyword evidence="4" id="KW-0238">DNA-binding</keyword>
<proteinExistence type="predicted"/>
<dbReference type="Pfam" id="PF00072">
    <property type="entry name" value="Response_reg"/>
    <property type="match status" value="1"/>
</dbReference>
<reference evidence="5" key="1">
    <citation type="submission" date="2016-10" db="EMBL/GenBank/DDBJ databases">
        <authorList>
            <person name="Varghese N."/>
            <person name="Submissions S."/>
        </authorList>
    </citation>
    <scope>NUCLEOTIDE SEQUENCE [LARGE SCALE GENOMIC DNA]</scope>
    <source>
        <strain evidence="5">DSM 3695</strain>
    </source>
</reference>
<dbReference type="STRING" id="29529.SAMN04488122_6231"/>
<dbReference type="InterPro" id="IPR007492">
    <property type="entry name" value="LytTR_DNA-bd_dom"/>
</dbReference>
<dbReference type="RefSeq" id="WP_089902640.1">
    <property type="nucleotide sequence ID" value="NZ_FOJG01000002.1"/>
</dbReference>
<evidence type="ECO:0000313" key="4">
    <source>
        <dbReference type="EMBL" id="SEW54854.1"/>
    </source>
</evidence>
<dbReference type="InterPro" id="IPR046947">
    <property type="entry name" value="LytR-like"/>
</dbReference>
<organism evidence="4 5">
    <name type="scientific">Chitinophaga arvensicola</name>
    <dbReference type="NCBI Taxonomy" id="29529"/>
    <lineage>
        <taxon>Bacteria</taxon>
        <taxon>Pseudomonadati</taxon>
        <taxon>Bacteroidota</taxon>
        <taxon>Chitinophagia</taxon>
        <taxon>Chitinophagales</taxon>
        <taxon>Chitinophagaceae</taxon>
        <taxon>Chitinophaga</taxon>
    </lineage>
</organism>
<feature type="modified residue" description="4-aspartylphosphate" evidence="1">
    <location>
        <position position="54"/>
    </location>
</feature>
<dbReference type="Gene3D" id="2.40.50.1020">
    <property type="entry name" value="LytTr DNA-binding domain"/>
    <property type="match status" value="1"/>
</dbReference>
<gene>
    <name evidence="4" type="ORF">SAMN04488122_6231</name>
</gene>
<dbReference type="InterPro" id="IPR001789">
    <property type="entry name" value="Sig_transdc_resp-reg_receiver"/>
</dbReference>
<keyword evidence="5" id="KW-1185">Reference proteome</keyword>
<dbReference type="OrthoDB" id="1646880at2"/>
<keyword evidence="1" id="KW-0597">Phosphoprotein</keyword>
<evidence type="ECO:0000313" key="5">
    <source>
        <dbReference type="Proteomes" id="UP000199310"/>
    </source>
</evidence>
<dbReference type="PANTHER" id="PTHR37299:SF1">
    <property type="entry name" value="STAGE 0 SPORULATION PROTEIN A HOMOLOG"/>
    <property type="match status" value="1"/>
</dbReference>
<evidence type="ECO:0000259" key="3">
    <source>
        <dbReference type="PROSITE" id="PS50930"/>
    </source>
</evidence>
<feature type="domain" description="Response regulatory" evidence="2">
    <location>
        <begin position="3"/>
        <end position="114"/>
    </location>
</feature>
<dbReference type="Pfam" id="PF04397">
    <property type="entry name" value="LytTR"/>
    <property type="match status" value="1"/>
</dbReference>
<dbReference type="PANTHER" id="PTHR37299">
    <property type="entry name" value="TRANSCRIPTIONAL REGULATOR-RELATED"/>
    <property type="match status" value="1"/>
</dbReference>
<dbReference type="SUPFAM" id="SSF52172">
    <property type="entry name" value="CheY-like"/>
    <property type="match status" value="1"/>
</dbReference>
<evidence type="ECO:0000259" key="2">
    <source>
        <dbReference type="PROSITE" id="PS50110"/>
    </source>
</evidence>
<dbReference type="SMART" id="SM00448">
    <property type="entry name" value="REC"/>
    <property type="match status" value="1"/>
</dbReference>
<protein>
    <submittedName>
        <fullName evidence="4">DNA-binding response regulator, LytR/AlgR family</fullName>
    </submittedName>
</protein>
<dbReference type="SMART" id="SM00850">
    <property type="entry name" value="LytTR"/>
    <property type="match status" value="1"/>
</dbReference>
<dbReference type="GO" id="GO:0003677">
    <property type="term" value="F:DNA binding"/>
    <property type="evidence" value="ECO:0007669"/>
    <property type="project" value="UniProtKB-KW"/>
</dbReference>
<sequence length="243" mass="27863">MIKCIAVDDEPLALEIIEDYIRKVPFLTLAGKFENAATALRFIQDEPVDLVFLDIKMPDITGIQFLKSLKYPPMVVFTTAYGEYALDGFNLDVVDYLLKPVPFERFLKAAAKASETWSVSQQKNVSAGNNAIPMDAAWVNDYIFIKTEYKIIKINLEDILFIEALKDYTKIYTHNLPVLTLRSLKSFETRLPADKFIRVHRSYLVSLNKINCVEKNTVMIANQSIPISDGYRDRFYDVINRNS</sequence>
<dbReference type="EMBL" id="FOJG01000002">
    <property type="protein sequence ID" value="SEW54854.1"/>
    <property type="molecule type" value="Genomic_DNA"/>
</dbReference>
<dbReference type="Gene3D" id="3.40.50.2300">
    <property type="match status" value="1"/>
</dbReference>
<dbReference type="PROSITE" id="PS50930">
    <property type="entry name" value="HTH_LYTTR"/>
    <property type="match status" value="1"/>
</dbReference>
<name>A0A1I0SEM4_9BACT</name>
<dbReference type="GO" id="GO:0000156">
    <property type="term" value="F:phosphorelay response regulator activity"/>
    <property type="evidence" value="ECO:0007669"/>
    <property type="project" value="InterPro"/>
</dbReference>
<dbReference type="AlphaFoldDB" id="A0A1I0SEM4"/>
<dbReference type="PROSITE" id="PS50110">
    <property type="entry name" value="RESPONSE_REGULATORY"/>
    <property type="match status" value="1"/>
</dbReference>
<accession>A0A1I0SEM4</accession>
<dbReference type="Proteomes" id="UP000199310">
    <property type="component" value="Unassembled WGS sequence"/>
</dbReference>
<evidence type="ECO:0000256" key="1">
    <source>
        <dbReference type="PROSITE-ProRule" id="PRU00169"/>
    </source>
</evidence>
<dbReference type="InterPro" id="IPR011006">
    <property type="entry name" value="CheY-like_superfamily"/>
</dbReference>
<feature type="domain" description="HTH LytTR-type" evidence="3">
    <location>
        <begin position="143"/>
        <end position="210"/>
    </location>
</feature>